<accession>A0ABV5HMH5</accession>
<keyword evidence="2" id="KW-1185">Reference proteome</keyword>
<dbReference type="EMBL" id="JBHMEP010000001">
    <property type="protein sequence ID" value="MFB9134922.1"/>
    <property type="molecule type" value="Genomic_DNA"/>
</dbReference>
<dbReference type="RefSeq" id="WP_390191052.1">
    <property type="nucleotide sequence ID" value="NZ_JBHMEP010000001.1"/>
</dbReference>
<protein>
    <submittedName>
        <fullName evidence="1">Nitrogen fixation protein NifQ</fullName>
    </submittedName>
</protein>
<comment type="caution">
    <text evidence="1">The sequence shown here is derived from an EMBL/GenBank/DDBJ whole genome shotgun (WGS) entry which is preliminary data.</text>
</comment>
<sequence length="189" mass="21819">MGTQLCSVTEISDYRYHEQKIWKALIGGFITGRSALPPAMGLDHAVFNTLKNQMLDVGIFEVSEQQKALHQQTQQLFADLIEARSAERDDLYYLLIEHADTDLRWYKEVAWVLANASMSSYHLWQSLGLDERPTLGKLIAFYFPTLHAGNVNNMRWKRYFYKQLCERGGDYLCKAPNCSQCSSFKECFV</sequence>
<evidence type="ECO:0000313" key="2">
    <source>
        <dbReference type="Proteomes" id="UP001589645"/>
    </source>
</evidence>
<reference evidence="1 2" key="1">
    <citation type="submission" date="2024-09" db="EMBL/GenBank/DDBJ databases">
        <authorList>
            <person name="Sun Q."/>
            <person name="Mori K."/>
        </authorList>
    </citation>
    <scope>NUCLEOTIDE SEQUENCE [LARGE SCALE GENOMIC DNA]</scope>
    <source>
        <strain evidence="1 2">CECT 8064</strain>
    </source>
</reference>
<name>A0ABV5HMH5_9VIBR</name>
<proteinExistence type="predicted"/>
<evidence type="ECO:0000313" key="1">
    <source>
        <dbReference type="EMBL" id="MFB9134922.1"/>
    </source>
</evidence>
<organism evidence="1 2">
    <name type="scientific">Vibrio olivae</name>
    <dbReference type="NCBI Taxonomy" id="1243002"/>
    <lineage>
        <taxon>Bacteria</taxon>
        <taxon>Pseudomonadati</taxon>
        <taxon>Pseudomonadota</taxon>
        <taxon>Gammaproteobacteria</taxon>
        <taxon>Vibrionales</taxon>
        <taxon>Vibrionaceae</taxon>
        <taxon>Vibrio</taxon>
    </lineage>
</organism>
<dbReference type="Proteomes" id="UP001589645">
    <property type="component" value="Unassembled WGS sequence"/>
</dbReference>
<dbReference type="Pfam" id="PF04891">
    <property type="entry name" value="NifQ"/>
    <property type="match status" value="1"/>
</dbReference>
<gene>
    <name evidence="1" type="ORF">ACFFUV_07995</name>
</gene>
<dbReference type="InterPro" id="IPR006975">
    <property type="entry name" value="NifQ"/>
</dbReference>